<dbReference type="InParanoid" id="G3IPU1"/>
<dbReference type="EMBL" id="JH015424">
    <property type="protein sequence ID" value="EGV91329.1"/>
    <property type="molecule type" value="Genomic_DNA"/>
</dbReference>
<dbReference type="AlphaFoldDB" id="G3IPU1"/>
<name>G3IPU1_CRIGR</name>
<organism evidence="1 2">
    <name type="scientific">Cricetulus griseus</name>
    <name type="common">Chinese hamster</name>
    <name type="synonym">Cricetulus barabensis griseus</name>
    <dbReference type="NCBI Taxonomy" id="10029"/>
    <lineage>
        <taxon>Eukaryota</taxon>
        <taxon>Metazoa</taxon>
        <taxon>Chordata</taxon>
        <taxon>Craniata</taxon>
        <taxon>Vertebrata</taxon>
        <taxon>Euteleostomi</taxon>
        <taxon>Mammalia</taxon>
        <taxon>Eutheria</taxon>
        <taxon>Euarchontoglires</taxon>
        <taxon>Glires</taxon>
        <taxon>Rodentia</taxon>
        <taxon>Myomorpha</taxon>
        <taxon>Muroidea</taxon>
        <taxon>Cricetidae</taxon>
        <taxon>Cricetinae</taxon>
        <taxon>Cricetulus</taxon>
    </lineage>
</organism>
<sequence length="50" mass="5939">MQSCKRPLSLWGMKHSSQHYREESLHLVRRAKTHANVNNHRPAWSHLHGK</sequence>
<gene>
    <name evidence="1" type="ORF">I79_026019</name>
</gene>
<evidence type="ECO:0000313" key="1">
    <source>
        <dbReference type="EMBL" id="EGV91329.1"/>
    </source>
</evidence>
<protein>
    <submittedName>
        <fullName evidence="1">Uncharacterized protein</fullName>
    </submittedName>
</protein>
<reference evidence="2" key="1">
    <citation type="journal article" date="2011" name="Nat. Biotechnol.">
        <title>The genomic sequence of the Chinese hamster ovary (CHO)-K1 cell line.</title>
        <authorList>
            <person name="Xu X."/>
            <person name="Nagarajan H."/>
            <person name="Lewis N.E."/>
            <person name="Pan S."/>
            <person name="Cai Z."/>
            <person name="Liu X."/>
            <person name="Chen W."/>
            <person name="Xie M."/>
            <person name="Wang W."/>
            <person name="Hammond S."/>
            <person name="Andersen M.R."/>
            <person name="Neff N."/>
            <person name="Passarelli B."/>
            <person name="Koh W."/>
            <person name="Fan H.C."/>
            <person name="Wang J."/>
            <person name="Gui Y."/>
            <person name="Lee K.H."/>
            <person name="Betenbaugh M.J."/>
            <person name="Quake S.R."/>
            <person name="Famili I."/>
            <person name="Palsson B.O."/>
            <person name="Wang J."/>
        </authorList>
    </citation>
    <scope>NUCLEOTIDE SEQUENCE [LARGE SCALE GENOMIC DNA]</scope>
    <source>
        <strain evidence="2">CHO K1 cell line</strain>
    </source>
</reference>
<accession>G3IPU1</accession>
<evidence type="ECO:0000313" key="2">
    <source>
        <dbReference type="Proteomes" id="UP000001075"/>
    </source>
</evidence>
<proteinExistence type="predicted"/>
<dbReference type="Proteomes" id="UP000001075">
    <property type="component" value="Unassembled WGS sequence"/>
</dbReference>